<dbReference type="AlphaFoldDB" id="A0A4Y7PE85"/>
<reference evidence="3 4" key="1">
    <citation type="submission" date="2018-06" db="EMBL/GenBank/DDBJ databases">
        <title>A transcriptomic atlas of mushroom development highlights an independent origin of complex multicellularity.</title>
        <authorList>
            <consortium name="DOE Joint Genome Institute"/>
            <person name="Krizsan K."/>
            <person name="Almasi E."/>
            <person name="Merenyi Z."/>
            <person name="Sahu N."/>
            <person name="Viragh M."/>
            <person name="Koszo T."/>
            <person name="Mondo S."/>
            <person name="Kiss B."/>
            <person name="Balint B."/>
            <person name="Kues U."/>
            <person name="Barry K."/>
            <person name="Hegedus J.C."/>
            <person name="Henrissat B."/>
            <person name="Johnson J."/>
            <person name="Lipzen A."/>
            <person name="Ohm R."/>
            <person name="Nagy I."/>
            <person name="Pangilinan J."/>
            <person name="Yan J."/>
            <person name="Xiong Y."/>
            <person name="Grigoriev I.V."/>
            <person name="Hibbett D.S."/>
            <person name="Nagy L.G."/>
        </authorList>
    </citation>
    <scope>NUCLEOTIDE SEQUENCE [LARGE SCALE GENOMIC DNA]</scope>
    <source>
        <strain evidence="3 4">SZMC22713</strain>
    </source>
</reference>
<dbReference type="VEuPathDB" id="FungiDB:BD410DRAFT_846833"/>
<accession>A0A4Y7PE85</accession>
<evidence type="ECO:0000256" key="1">
    <source>
        <dbReference type="SAM" id="Coils"/>
    </source>
</evidence>
<name>A0A4Y7PE85_9AGAM</name>
<feature type="compositionally biased region" description="Low complexity" evidence="2">
    <location>
        <begin position="84"/>
        <end position="99"/>
    </location>
</feature>
<evidence type="ECO:0000313" key="4">
    <source>
        <dbReference type="Proteomes" id="UP000294933"/>
    </source>
</evidence>
<feature type="compositionally biased region" description="Polar residues" evidence="2">
    <location>
        <begin position="61"/>
        <end position="71"/>
    </location>
</feature>
<feature type="region of interest" description="Disordered" evidence="2">
    <location>
        <begin position="330"/>
        <end position="361"/>
    </location>
</feature>
<keyword evidence="4" id="KW-1185">Reference proteome</keyword>
<protein>
    <submittedName>
        <fullName evidence="3">Uncharacterized protein</fullName>
    </submittedName>
</protein>
<proteinExistence type="predicted"/>
<dbReference type="EMBL" id="ML170552">
    <property type="protein sequence ID" value="TDL13556.1"/>
    <property type="molecule type" value="Genomic_DNA"/>
</dbReference>
<evidence type="ECO:0000313" key="3">
    <source>
        <dbReference type="EMBL" id="TDL13556.1"/>
    </source>
</evidence>
<feature type="compositionally biased region" description="Basic and acidic residues" evidence="2">
    <location>
        <begin position="334"/>
        <end position="344"/>
    </location>
</feature>
<dbReference type="Proteomes" id="UP000294933">
    <property type="component" value="Unassembled WGS sequence"/>
</dbReference>
<organism evidence="3 4">
    <name type="scientific">Rickenella mellea</name>
    <dbReference type="NCBI Taxonomy" id="50990"/>
    <lineage>
        <taxon>Eukaryota</taxon>
        <taxon>Fungi</taxon>
        <taxon>Dikarya</taxon>
        <taxon>Basidiomycota</taxon>
        <taxon>Agaricomycotina</taxon>
        <taxon>Agaricomycetes</taxon>
        <taxon>Hymenochaetales</taxon>
        <taxon>Rickenellaceae</taxon>
        <taxon>Rickenella</taxon>
    </lineage>
</organism>
<sequence>MRDQGKTGSIEPTQSSMRIVTNTLRTMTPETNAVATDIYKYCMDLEELPCGIAIQSGNSPDELLSNHTTPTQRHRTIFRPSDPQPNSGSGESSPSSQLSEGTYKIIIERSESPVPSTEELSPNDLKGEVTWLTICKSELKGETRRLKSKIEALEREREAVAGEAHMATLARLQDEVGNAKAAQAKLQVQIANMQSLYGSEHLRIAKLARMLRQEQRSAQRERQAKTQLETAHARLKEEHEHLIAQHSAARSRIARLEDAVMSTTNIGWHREWMMNELQVRVGKLYAVLQRERARSSDMVAADSARELAEIGALRVDLSAAQSSLSDWNISTEGENVKVSKDGQIPRRAGLADKGNNSWSRR</sequence>
<evidence type="ECO:0000256" key="2">
    <source>
        <dbReference type="SAM" id="MobiDB-lite"/>
    </source>
</evidence>
<gene>
    <name evidence="3" type="ORF">BD410DRAFT_846833</name>
</gene>
<feature type="coiled-coil region" evidence="1">
    <location>
        <begin position="136"/>
        <end position="245"/>
    </location>
</feature>
<keyword evidence="1" id="KW-0175">Coiled coil</keyword>
<feature type="region of interest" description="Disordered" evidence="2">
    <location>
        <begin position="61"/>
        <end position="99"/>
    </location>
</feature>